<dbReference type="GeneID" id="70246857"/>
<dbReference type="RefSeq" id="XP_046070551.1">
    <property type="nucleotide sequence ID" value="XM_046216570.1"/>
</dbReference>
<protein>
    <submittedName>
        <fullName evidence="1">Uncharacterized protein</fullName>
    </submittedName>
</protein>
<dbReference type="Proteomes" id="UP001201262">
    <property type="component" value="Unassembled WGS sequence"/>
</dbReference>
<dbReference type="EMBL" id="JAJTJA010000008">
    <property type="protein sequence ID" value="KAH8695409.1"/>
    <property type="molecule type" value="Genomic_DNA"/>
</dbReference>
<organism evidence="1 2">
    <name type="scientific">Talaromyces proteolyticus</name>
    <dbReference type="NCBI Taxonomy" id="1131652"/>
    <lineage>
        <taxon>Eukaryota</taxon>
        <taxon>Fungi</taxon>
        <taxon>Dikarya</taxon>
        <taxon>Ascomycota</taxon>
        <taxon>Pezizomycotina</taxon>
        <taxon>Eurotiomycetes</taxon>
        <taxon>Eurotiomycetidae</taxon>
        <taxon>Eurotiales</taxon>
        <taxon>Trichocomaceae</taxon>
        <taxon>Talaromyces</taxon>
        <taxon>Talaromyces sect. Bacilispori</taxon>
    </lineage>
</organism>
<sequence>MDIIYGGNTISFFGAEGVLYFANNSSPEGLPRIRYAHLAICIPSLEWNQAKQKRTVIDAVQCLNSRMTSLCQLDVEVALTEGQPPQPELFWAWLREVLGQLRGLDRLVLKVSVLHPEHPPSRGIADEESPRLKRLELDRNEFYNGKWTPNMEPLVTWNEYEYGLLKNEVGQPRLAE</sequence>
<comment type="caution">
    <text evidence="1">The sequence shown here is derived from an EMBL/GenBank/DDBJ whole genome shotgun (WGS) entry which is preliminary data.</text>
</comment>
<accession>A0AAD4KNF4</accession>
<dbReference type="AlphaFoldDB" id="A0AAD4KNF4"/>
<gene>
    <name evidence="1" type="ORF">BGW36DRAFT_382652</name>
</gene>
<reference evidence="1" key="1">
    <citation type="submission" date="2021-12" db="EMBL/GenBank/DDBJ databases">
        <title>Convergent genome expansion in fungi linked to evolution of root-endophyte symbiosis.</title>
        <authorList>
            <consortium name="DOE Joint Genome Institute"/>
            <person name="Ke Y.-H."/>
            <person name="Bonito G."/>
            <person name="Liao H.-L."/>
            <person name="Looney B."/>
            <person name="Rojas-Flechas A."/>
            <person name="Nash J."/>
            <person name="Hameed K."/>
            <person name="Schadt C."/>
            <person name="Martin F."/>
            <person name="Crous P.W."/>
            <person name="Miettinen O."/>
            <person name="Magnuson J.K."/>
            <person name="Labbe J."/>
            <person name="Jacobson D."/>
            <person name="Doktycz M.J."/>
            <person name="Veneault-Fourrey C."/>
            <person name="Kuo A."/>
            <person name="Mondo S."/>
            <person name="Calhoun S."/>
            <person name="Riley R."/>
            <person name="Ohm R."/>
            <person name="LaButti K."/>
            <person name="Andreopoulos B."/>
            <person name="Pangilinan J."/>
            <person name="Nolan M."/>
            <person name="Tritt A."/>
            <person name="Clum A."/>
            <person name="Lipzen A."/>
            <person name="Daum C."/>
            <person name="Barry K."/>
            <person name="Grigoriev I.V."/>
            <person name="Vilgalys R."/>
        </authorList>
    </citation>
    <scope>NUCLEOTIDE SEQUENCE</scope>
    <source>
        <strain evidence="1">PMI_201</strain>
    </source>
</reference>
<name>A0AAD4KNF4_9EURO</name>
<evidence type="ECO:0000313" key="1">
    <source>
        <dbReference type="EMBL" id="KAH8695409.1"/>
    </source>
</evidence>
<proteinExistence type="predicted"/>
<evidence type="ECO:0000313" key="2">
    <source>
        <dbReference type="Proteomes" id="UP001201262"/>
    </source>
</evidence>
<keyword evidence="2" id="KW-1185">Reference proteome</keyword>